<proteinExistence type="predicted"/>
<dbReference type="EMBL" id="LAZR01004678">
    <property type="protein sequence ID" value="KKN06535.1"/>
    <property type="molecule type" value="Genomic_DNA"/>
</dbReference>
<comment type="caution">
    <text evidence="1">The sequence shown here is derived from an EMBL/GenBank/DDBJ whole genome shotgun (WGS) entry which is preliminary data.</text>
</comment>
<protein>
    <submittedName>
        <fullName evidence="1">Uncharacterized protein</fullName>
    </submittedName>
</protein>
<accession>A0A0F9MGL8</accession>
<gene>
    <name evidence="1" type="ORF">LCGC14_1076190</name>
</gene>
<name>A0A0F9MGL8_9ZZZZ</name>
<evidence type="ECO:0000313" key="1">
    <source>
        <dbReference type="EMBL" id="KKN06535.1"/>
    </source>
</evidence>
<dbReference type="AlphaFoldDB" id="A0A0F9MGL8"/>
<reference evidence="1" key="1">
    <citation type="journal article" date="2015" name="Nature">
        <title>Complex archaea that bridge the gap between prokaryotes and eukaryotes.</title>
        <authorList>
            <person name="Spang A."/>
            <person name="Saw J.H."/>
            <person name="Jorgensen S.L."/>
            <person name="Zaremba-Niedzwiedzka K."/>
            <person name="Martijn J."/>
            <person name="Lind A.E."/>
            <person name="van Eijk R."/>
            <person name="Schleper C."/>
            <person name="Guy L."/>
            <person name="Ettema T.J."/>
        </authorList>
    </citation>
    <scope>NUCLEOTIDE SEQUENCE</scope>
</reference>
<organism evidence="1">
    <name type="scientific">marine sediment metagenome</name>
    <dbReference type="NCBI Taxonomy" id="412755"/>
    <lineage>
        <taxon>unclassified sequences</taxon>
        <taxon>metagenomes</taxon>
        <taxon>ecological metagenomes</taxon>
    </lineage>
</organism>
<sequence length="105" mass="12106">MLITLYVRYLNRIVEENAFDNIMEVVARVIDGYTTVSGTGGYIDESGKFVIDLVKRIEFSIEERAPLDIEPKLAMVDITIESLKRLYKQDTVLKTTQYNILRETV</sequence>